<gene>
    <name evidence="1" type="ORF">LG34_10825</name>
</gene>
<protein>
    <submittedName>
        <fullName evidence="1">Uncharacterized protein</fullName>
    </submittedName>
</protein>
<comment type="caution">
    <text evidence="1">The sequence shown here is derived from an EMBL/GenBank/DDBJ whole genome shotgun (WGS) entry which is preliminary data.</text>
</comment>
<name>A0A2V1JND5_EUBRA</name>
<dbReference type="Proteomes" id="UP000245288">
    <property type="component" value="Unassembled WGS sequence"/>
</dbReference>
<proteinExistence type="predicted"/>
<dbReference type="EMBL" id="JRFU01000120">
    <property type="protein sequence ID" value="PWE86307.1"/>
    <property type="molecule type" value="Genomic_DNA"/>
</dbReference>
<sequence>MESRSDVVAEQADILTCLANKAGQIMIPLQILRGALPLTEWRTATCTHQRFLSLIRLSNYNYVEDSDENKINSSTK</sequence>
<dbReference type="AlphaFoldDB" id="A0A2V1JND5"/>
<evidence type="ECO:0000313" key="2">
    <source>
        <dbReference type="Proteomes" id="UP000245288"/>
    </source>
</evidence>
<organism evidence="1 2">
    <name type="scientific">Eubacterium ramulus</name>
    <dbReference type="NCBI Taxonomy" id="39490"/>
    <lineage>
        <taxon>Bacteria</taxon>
        <taxon>Bacillati</taxon>
        <taxon>Bacillota</taxon>
        <taxon>Clostridia</taxon>
        <taxon>Eubacteriales</taxon>
        <taxon>Eubacteriaceae</taxon>
        <taxon>Eubacterium</taxon>
    </lineage>
</organism>
<evidence type="ECO:0000313" key="1">
    <source>
        <dbReference type="EMBL" id="PWE86307.1"/>
    </source>
</evidence>
<reference evidence="1 2" key="1">
    <citation type="submission" date="2014-09" db="EMBL/GenBank/DDBJ databases">
        <title>Butyrate-producing bacteria isolated from human gut.</title>
        <authorList>
            <person name="Zhang Q."/>
            <person name="Zhao L."/>
        </authorList>
    </citation>
    <scope>NUCLEOTIDE SEQUENCE [LARGE SCALE GENOMIC DNA]</scope>
    <source>
        <strain evidence="1 2">21</strain>
    </source>
</reference>
<accession>A0A2V1JND5</accession>
<keyword evidence="2" id="KW-1185">Reference proteome</keyword>